<keyword evidence="3" id="KW-1185">Reference proteome</keyword>
<proteinExistence type="predicted"/>
<evidence type="ECO:0000256" key="1">
    <source>
        <dbReference type="SAM" id="MobiDB-lite"/>
    </source>
</evidence>
<feature type="compositionally biased region" description="Basic and acidic residues" evidence="1">
    <location>
        <begin position="61"/>
        <end position="73"/>
    </location>
</feature>
<dbReference type="AlphaFoldDB" id="A0A183FND1"/>
<evidence type="ECO:0000313" key="4">
    <source>
        <dbReference type="WBParaSite" id="HPBE_0000899201-mRNA-1"/>
    </source>
</evidence>
<accession>A0A3P7XUZ6</accession>
<evidence type="ECO:0000313" key="2">
    <source>
        <dbReference type="EMBL" id="VDO78676.1"/>
    </source>
</evidence>
<accession>A0A183FND1</accession>
<organism evidence="3 4">
    <name type="scientific">Heligmosomoides polygyrus</name>
    <name type="common">Parasitic roundworm</name>
    <dbReference type="NCBI Taxonomy" id="6339"/>
    <lineage>
        <taxon>Eukaryota</taxon>
        <taxon>Metazoa</taxon>
        <taxon>Ecdysozoa</taxon>
        <taxon>Nematoda</taxon>
        <taxon>Chromadorea</taxon>
        <taxon>Rhabditida</taxon>
        <taxon>Rhabditina</taxon>
        <taxon>Rhabditomorpha</taxon>
        <taxon>Strongyloidea</taxon>
        <taxon>Heligmosomidae</taxon>
        <taxon>Heligmosomoides</taxon>
    </lineage>
</organism>
<evidence type="ECO:0000313" key="3">
    <source>
        <dbReference type="Proteomes" id="UP000050761"/>
    </source>
</evidence>
<reference evidence="4" key="2">
    <citation type="submission" date="2019-09" db="UniProtKB">
        <authorList>
            <consortium name="WormBaseParasite"/>
        </authorList>
    </citation>
    <scope>IDENTIFICATION</scope>
</reference>
<dbReference type="Proteomes" id="UP000050761">
    <property type="component" value="Unassembled WGS sequence"/>
</dbReference>
<sequence length="79" mass="9246">MRLWKETGRLQNNINGKIAESLVDPVRYENMFPEWSSSLGRTTDSWPGCYRLGIRASVHQPEQKRNGKGRDCLQQRLKR</sequence>
<dbReference type="WBParaSite" id="HPBE_0000899201-mRNA-1">
    <property type="protein sequence ID" value="HPBE_0000899201-mRNA-1"/>
    <property type="gene ID" value="HPBE_0000899201"/>
</dbReference>
<name>A0A183FND1_HELPZ</name>
<feature type="region of interest" description="Disordered" evidence="1">
    <location>
        <begin position="59"/>
        <end position="79"/>
    </location>
</feature>
<protein>
    <submittedName>
        <fullName evidence="2 4">Uncharacterized protein</fullName>
    </submittedName>
</protein>
<reference evidence="2 3" key="1">
    <citation type="submission" date="2018-11" db="EMBL/GenBank/DDBJ databases">
        <authorList>
            <consortium name="Pathogen Informatics"/>
        </authorList>
    </citation>
    <scope>NUCLEOTIDE SEQUENCE [LARGE SCALE GENOMIC DNA]</scope>
</reference>
<gene>
    <name evidence="2" type="ORF">HPBE_LOCUS8993</name>
</gene>
<dbReference type="EMBL" id="UZAH01026310">
    <property type="protein sequence ID" value="VDO78676.1"/>
    <property type="molecule type" value="Genomic_DNA"/>
</dbReference>